<sequence length="145" mass="15989">MGRAAFEDFTKVGVSCQTRRKPHEDLVFNYHRLTEPDSQTVQKLDVHIHVPCTGTNPPQGLAIKDDGTCTKFIVVKISLISKSLPVSGMVFECSTESTSGCTHPMRIHVLMSDAGNTLPKHSAPYTILVPEKQVHLRSARSIFTS</sequence>
<dbReference type="Proteomes" id="UP001519460">
    <property type="component" value="Unassembled WGS sequence"/>
</dbReference>
<evidence type="ECO:0000313" key="2">
    <source>
        <dbReference type="Proteomes" id="UP001519460"/>
    </source>
</evidence>
<dbReference type="AlphaFoldDB" id="A0ABD0M5T6"/>
<keyword evidence="2" id="KW-1185">Reference proteome</keyword>
<accession>A0ABD0M5T6</accession>
<evidence type="ECO:0000313" key="1">
    <source>
        <dbReference type="EMBL" id="KAK7507002.1"/>
    </source>
</evidence>
<comment type="caution">
    <text evidence="1">The sequence shown here is derived from an EMBL/GenBank/DDBJ whole genome shotgun (WGS) entry which is preliminary data.</text>
</comment>
<dbReference type="EMBL" id="JACVVK020000005">
    <property type="protein sequence ID" value="KAK7507002.1"/>
    <property type="molecule type" value="Genomic_DNA"/>
</dbReference>
<gene>
    <name evidence="1" type="ORF">BaRGS_00001853</name>
</gene>
<protein>
    <submittedName>
        <fullName evidence="1">Uncharacterized protein</fullName>
    </submittedName>
</protein>
<proteinExistence type="predicted"/>
<name>A0ABD0M5T6_9CAEN</name>
<reference evidence="1 2" key="1">
    <citation type="journal article" date="2023" name="Sci. Data">
        <title>Genome assembly of the Korean intertidal mud-creeper Batillaria attramentaria.</title>
        <authorList>
            <person name="Patra A.K."/>
            <person name="Ho P.T."/>
            <person name="Jun S."/>
            <person name="Lee S.J."/>
            <person name="Kim Y."/>
            <person name="Won Y.J."/>
        </authorList>
    </citation>
    <scope>NUCLEOTIDE SEQUENCE [LARGE SCALE GENOMIC DNA]</scope>
    <source>
        <strain evidence="1">Wonlab-2016</strain>
    </source>
</reference>
<organism evidence="1 2">
    <name type="scientific">Batillaria attramentaria</name>
    <dbReference type="NCBI Taxonomy" id="370345"/>
    <lineage>
        <taxon>Eukaryota</taxon>
        <taxon>Metazoa</taxon>
        <taxon>Spiralia</taxon>
        <taxon>Lophotrochozoa</taxon>
        <taxon>Mollusca</taxon>
        <taxon>Gastropoda</taxon>
        <taxon>Caenogastropoda</taxon>
        <taxon>Sorbeoconcha</taxon>
        <taxon>Cerithioidea</taxon>
        <taxon>Batillariidae</taxon>
        <taxon>Batillaria</taxon>
    </lineage>
</organism>